<dbReference type="AlphaFoldDB" id="A0A7C9NYE8"/>
<reference evidence="1 2" key="1">
    <citation type="submission" date="2020-01" db="EMBL/GenBank/DDBJ databases">
        <title>Herbidospora sp. NEAU-GS84 nov., a novel actinomycete isolated from soil.</title>
        <authorList>
            <person name="Han L."/>
        </authorList>
    </citation>
    <scope>NUCLEOTIDE SEQUENCE [LARGE SCALE GENOMIC DNA]</scope>
    <source>
        <strain evidence="1 2">NEAU-GS84</strain>
    </source>
</reference>
<sequence length="149" mass="15928">MRLDEVAAAIVAEVSPEEAEYFPAIAQAVRRDPARAFGPGRDEPLAFGLAEAVALLTPIVLGALSAAATNTLTTFVETAAKGTSKRVRGFLRRKRAPEIAPPETVLDLTPEQVKEVTQAVERIAVSIGVEETVALRLRQALFGHLSGER</sequence>
<dbReference type="EMBL" id="WXEW01000001">
    <property type="protein sequence ID" value="NAS20557.1"/>
    <property type="molecule type" value="Genomic_DNA"/>
</dbReference>
<protein>
    <submittedName>
        <fullName evidence="1">Uncharacterized protein</fullName>
    </submittedName>
</protein>
<dbReference type="Proteomes" id="UP000479526">
    <property type="component" value="Unassembled WGS sequence"/>
</dbReference>
<accession>A0A7C9NYE8</accession>
<evidence type="ECO:0000313" key="1">
    <source>
        <dbReference type="EMBL" id="NAS20557.1"/>
    </source>
</evidence>
<gene>
    <name evidence="1" type="ORF">GT755_02530</name>
</gene>
<dbReference type="RefSeq" id="WP_161478047.1">
    <property type="nucleotide sequence ID" value="NZ_WXEW01000001.1"/>
</dbReference>
<proteinExistence type="predicted"/>
<name>A0A7C9NYE8_9ACTN</name>
<evidence type="ECO:0000313" key="2">
    <source>
        <dbReference type="Proteomes" id="UP000479526"/>
    </source>
</evidence>
<comment type="caution">
    <text evidence="1">The sequence shown here is derived from an EMBL/GenBank/DDBJ whole genome shotgun (WGS) entry which is preliminary data.</text>
</comment>
<keyword evidence="2" id="KW-1185">Reference proteome</keyword>
<organism evidence="1 2">
    <name type="scientific">Herbidospora solisilvae</name>
    <dbReference type="NCBI Taxonomy" id="2696284"/>
    <lineage>
        <taxon>Bacteria</taxon>
        <taxon>Bacillati</taxon>
        <taxon>Actinomycetota</taxon>
        <taxon>Actinomycetes</taxon>
        <taxon>Streptosporangiales</taxon>
        <taxon>Streptosporangiaceae</taxon>
        <taxon>Herbidospora</taxon>
    </lineage>
</organism>